<dbReference type="AlphaFoldDB" id="A0A2S7IMJ8"/>
<dbReference type="Pfam" id="PF13349">
    <property type="entry name" value="DUF4097"/>
    <property type="match status" value="1"/>
</dbReference>
<dbReference type="PANTHER" id="PTHR34094">
    <property type="match status" value="1"/>
</dbReference>
<evidence type="ECO:0000259" key="1">
    <source>
        <dbReference type="Pfam" id="PF13349"/>
    </source>
</evidence>
<dbReference type="PANTHER" id="PTHR34094:SF1">
    <property type="entry name" value="PROTEIN FAM185A"/>
    <property type="match status" value="1"/>
</dbReference>
<dbReference type="OrthoDB" id="1492551at2"/>
<reference evidence="3" key="1">
    <citation type="submission" date="2018-02" db="EMBL/GenBank/DDBJ databases">
        <title>Genome sequencing of Solimonas sp. HR-BB.</title>
        <authorList>
            <person name="Lee Y."/>
            <person name="Jeon C.O."/>
        </authorList>
    </citation>
    <scope>NUCLEOTIDE SEQUENCE [LARGE SCALE GENOMIC DNA]</scope>
    <source>
        <strain evidence="3">HR-U</strain>
    </source>
</reference>
<dbReference type="Proteomes" id="UP000239590">
    <property type="component" value="Unassembled WGS sequence"/>
</dbReference>
<comment type="caution">
    <text evidence="2">The sequence shown here is derived from an EMBL/GenBank/DDBJ whole genome shotgun (WGS) entry which is preliminary data.</text>
</comment>
<evidence type="ECO:0000313" key="3">
    <source>
        <dbReference type="Proteomes" id="UP000239590"/>
    </source>
</evidence>
<proteinExistence type="predicted"/>
<keyword evidence="3" id="KW-1185">Reference proteome</keyword>
<name>A0A2S7IMJ8_9BACT</name>
<dbReference type="InterPro" id="IPR025164">
    <property type="entry name" value="Toastrack_DUF4097"/>
</dbReference>
<organism evidence="2 3">
    <name type="scientific">Siphonobacter curvatus</name>
    <dbReference type="NCBI Taxonomy" id="2094562"/>
    <lineage>
        <taxon>Bacteria</taxon>
        <taxon>Pseudomonadati</taxon>
        <taxon>Bacteroidota</taxon>
        <taxon>Cytophagia</taxon>
        <taxon>Cytophagales</taxon>
        <taxon>Cytophagaceae</taxon>
        <taxon>Siphonobacter</taxon>
    </lineage>
</organism>
<gene>
    <name evidence="2" type="ORF">C5O19_04455</name>
</gene>
<evidence type="ECO:0000313" key="2">
    <source>
        <dbReference type="EMBL" id="PQA58915.1"/>
    </source>
</evidence>
<protein>
    <recommendedName>
        <fullName evidence="1">DUF4097 domain-containing protein</fullName>
    </recommendedName>
</protein>
<sequence>MKLRRLLGLIGLLAWHAQGQTTLQVATRTIEQHYESIRNLTITGERADIDIRVWDKETIQINVNLSARHPDRAVARKELESLQFTGEKSGKRLFLRNFLIAPASGKLTSSFKTSMVIWLPAKCPLVVKQNFGSLKVTGLQADFQASTEFSKISLKAIQGEVQLESHYGDLEASNLSGKVRLNTEYTNLKLSDVQGSCTVRSQGGEAEIRADRQLVKLEVKAQKTNIRLLNLEQTPFTYQLQAEYGQIELPRNANFTWQTNTPTLRKVVLHARKGGLIDVQTTFATISLH</sequence>
<dbReference type="RefSeq" id="WP_104710083.1">
    <property type="nucleotide sequence ID" value="NZ_PTRA01000001.1"/>
</dbReference>
<dbReference type="EMBL" id="PTRA01000001">
    <property type="protein sequence ID" value="PQA58915.1"/>
    <property type="molecule type" value="Genomic_DNA"/>
</dbReference>
<accession>A0A2S7IMJ8</accession>
<feature type="domain" description="DUF4097" evidence="1">
    <location>
        <begin position="37"/>
        <end position="255"/>
    </location>
</feature>